<gene>
    <name evidence="2" type="ORF">FKW77_010446</name>
</gene>
<dbReference type="PANTHER" id="PTHR37792">
    <property type="entry name" value="RIBONUCLEASE MRP PROTEIN SUBUNIT RMP1"/>
    <property type="match status" value="1"/>
</dbReference>
<dbReference type="STRING" id="50376.A0A517L4M9"/>
<evidence type="ECO:0000313" key="2">
    <source>
        <dbReference type="EMBL" id="QDS70558.1"/>
    </source>
</evidence>
<dbReference type="PANTHER" id="PTHR37792:SF1">
    <property type="entry name" value="RIBONUCLEASE MRP PROTEIN SUBUNIT RMP1"/>
    <property type="match status" value="1"/>
</dbReference>
<dbReference type="GO" id="GO:0042134">
    <property type="term" value="F:rRNA primary transcript binding"/>
    <property type="evidence" value="ECO:0007669"/>
    <property type="project" value="InterPro"/>
</dbReference>
<dbReference type="InterPro" id="IPR047204">
    <property type="entry name" value="RMP1_RBD"/>
</dbReference>
<accession>A0A517L4M9</accession>
<dbReference type="Pfam" id="PF20945">
    <property type="entry name" value="RMP1"/>
    <property type="match status" value="1"/>
</dbReference>
<dbReference type="EMBL" id="CP042188">
    <property type="protein sequence ID" value="QDS70558.1"/>
    <property type="molecule type" value="Genomic_DNA"/>
</dbReference>
<reference evidence="2 3" key="1">
    <citation type="submission" date="2019-07" db="EMBL/GenBank/DDBJ databases">
        <title>Finished genome of Venturia effusa.</title>
        <authorList>
            <person name="Young C.A."/>
            <person name="Cox M.P."/>
            <person name="Ganley A.R.D."/>
            <person name="David W.J."/>
        </authorList>
    </citation>
    <scope>NUCLEOTIDE SEQUENCE [LARGE SCALE GENOMIC DNA]</scope>
    <source>
        <strain evidence="3">albino</strain>
    </source>
</reference>
<proteinExistence type="predicted"/>
<dbReference type="Proteomes" id="UP000316270">
    <property type="component" value="Chromosome 4"/>
</dbReference>
<dbReference type="OrthoDB" id="10660253at2759"/>
<keyword evidence="3" id="KW-1185">Reference proteome</keyword>
<dbReference type="CDD" id="cd22573">
    <property type="entry name" value="RMP1_RBD"/>
    <property type="match status" value="1"/>
</dbReference>
<protein>
    <recommendedName>
        <fullName evidence="1">RNase MRP protein 1 RNA binding domain-containing protein</fullName>
    </recommendedName>
</protein>
<dbReference type="GO" id="GO:0000466">
    <property type="term" value="P:maturation of 5.8S rRNA from tricistronic rRNA transcript (SSU-rRNA, 5.8S rRNA, LSU-rRNA)"/>
    <property type="evidence" value="ECO:0007669"/>
    <property type="project" value="TreeGrafter"/>
</dbReference>
<feature type="domain" description="RNase MRP protein 1 RNA binding" evidence="1">
    <location>
        <begin position="50"/>
        <end position="155"/>
    </location>
</feature>
<evidence type="ECO:0000259" key="1">
    <source>
        <dbReference type="Pfam" id="PF20945"/>
    </source>
</evidence>
<dbReference type="GO" id="GO:0000294">
    <property type="term" value="P:nuclear-transcribed mRNA catabolic process, RNase MRP-dependent"/>
    <property type="evidence" value="ECO:0007669"/>
    <property type="project" value="TreeGrafter"/>
</dbReference>
<dbReference type="GO" id="GO:0000172">
    <property type="term" value="C:ribonuclease MRP complex"/>
    <property type="evidence" value="ECO:0007669"/>
    <property type="project" value="InterPro"/>
</dbReference>
<dbReference type="InterPro" id="IPR047205">
    <property type="entry name" value="RMP1"/>
</dbReference>
<evidence type="ECO:0000313" key="3">
    <source>
        <dbReference type="Proteomes" id="UP000316270"/>
    </source>
</evidence>
<dbReference type="AlphaFoldDB" id="A0A517L4M9"/>
<organism evidence="2 3">
    <name type="scientific">Venturia effusa</name>
    <dbReference type="NCBI Taxonomy" id="50376"/>
    <lineage>
        <taxon>Eukaryota</taxon>
        <taxon>Fungi</taxon>
        <taxon>Dikarya</taxon>
        <taxon>Ascomycota</taxon>
        <taxon>Pezizomycotina</taxon>
        <taxon>Dothideomycetes</taxon>
        <taxon>Pleosporomycetidae</taxon>
        <taxon>Venturiales</taxon>
        <taxon>Venturiaceae</taxon>
        <taxon>Venturia</taxon>
    </lineage>
</organism>
<sequence length="259" mass="29605">MSNSIESHQKSPGLENVTVMATSPAIEEAESAPLKLTAEQVLKLRTTSRILHLLHHRNYNQHRRQHWYPYFSTFRRQLNHLIHDITIIQSPKSLPSELLPSRRREIVKMCEQKVEKRLKLWRTTILRKWFGSFSQLVGDNQFAVLGLVLLGCLGRACGITGVTEQMIEEGDDIGVELREFTEGQEVKPLLKNSESDIGIPIARNGNKDREMLVIRETDDRLIKGESDILPRFGEGSMAKNLRKKARRKTAIDDLFSGLV</sequence>
<name>A0A517L4M9_9PEZI</name>